<reference evidence="10" key="2">
    <citation type="submission" date="2021-04" db="EMBL/GenBank/DDBJ databases">
        <authorList>
            <person name="Gilroy R."/>
        </authorList>
    </citation>
    <scope>NUCLEOTIDE SEQUENCE</scope>
    <source>
        <strain evidence="10">ChiSjej3B21-8574</strain>
    </source>
</reference>
<dbReference type="InterPro" id="IPR004013">
    <property type="entry name" value="PHP_dom"/>
</dbReference>
<proteinExistence type="inferred from homology"/>
<comment type="caution">
    <text evidence="10">The sequence shown here is derived from an EMBL/GenBank/DDBJ whole genome shotgun (WGS) entry which is preliminary data.</text>
</comment>
<dbReference type="InterPro" id="IPR016195">
    <property type="entry name" value="Pol/histidinol_Pase-like"/>
</dbReference>
<evidence type="ECO:0000256" key="3">
    <source>
        <dbReference type="ARBA" id="ARBA00013085"/>
    </source>
</evidence>
<feature type="domain" description="PHP" evidence="9">
    <location>
        <begin position="4"/>
        <end position="190"/>
    </location>
</feature>
<dbReference type="EC" id="3.1.3.15" evidence="3 8"/>
<evidence type="ECO:0000313" key="10">
    <source>
        <dbReference type="EMBL" id="HJC48991.1"/>
    </source>
</evidence>
<evidence type="ECO:0000259" key="9">
    <source>
        <dbReference type="Pfam" id="PF02811"/>
    </source>
</evidence>
<keyword evidence="6 8" id="KW-0368">Histidine biosynthesis</keyword>
<evidence type="ECO:0000256" key="1">
    <source>
        <dbReference type="ARBA" id="ARBA00004970"/>
    </source>
</evidence>
<dbReference type="GO" id="GO:0000105">
    <property type="term" value="P:L-histidine biosynthetic process"/>
    <property type="evidence" value="ECO:0007669"/>
    <property type="project" value="UniProtKB-UniRule"/>
</dbReference>
<dbReference type="PANTHER" id="PTHR21039">
    <property type="entry name" value="HISTIDINOL PHOSPHATASE-RELATED"/>
    <property type="match status" value="1"/>
</dbReference>
<dbReference type="InterPro" id="IPR010140">
    <property type="entry name" value="Histidinol_P_phosphatase_HisJ"/>
</dbReference>
<reference evidence="10" key="1">
    <citation type="journal article" date="2021" name="PeerJ">
        <title>Extensive microbial diversity within the chicken gut microbiome revealed by metagenomics and culture.</title>
        <authorList>
            <person name="Gilroy R."/>
            <person name="Ravi A."/>
            <person name="Getino M."/>
            <person name="Pursley I."/>
            <person name="Horton D.L."/>
            <person name="Alikhan N.F."/>
            <person name="Baker D."/>
            <person name="Gharbi K."/>
            <person name="Hall N."/>
            <person name="Watson M."/>
            <person name="Adriaenssens E.M."/>
            <person name="Foster-Nyarko E."/>
            <person name="Jarju S."/>
            <person name="Secka A."/>
            <person name="Antonio M."/>
            <person name="Oren A."/>
            <person name="Chaudhuri R.R."/>
            <person name="La Ragione R."/>
            <person name="Hildebrand F."/>
            <person name="Pallen M.J."/>
        </authorList>
    </citation>
    <scope>NUCLEOTIDE SEQUENCE</scope>
    <source>
        <strain evidence="10">ChiSjej3B21-8574</strain>
    </source>
</reference>
<gene>
    <name evidence="10" type="ORF">H9754_00140</name>
</gene>
<comment type="pathway">
    <text evidence="1 8">Amino-acid biosynthesis; L-histidine biosynthesis; L-histidine from 5-phospho-alpha-D-ribose 1-diphosphate: step 8/9.</text>
</comment>
<name>A0A9D2T890_9FIRM</name>
<evidence type="ECO:0000256" key="5">
    <source>
        <dbReference type="ARBA" id="ARBA00022801"/>
    </source>
</evidence>
<evidence type="ECO:0000256" key="2">
    <source>
        <dbReference type="ARBA" id="ARBA00009152"/>
    </source>
</evidence>
<accession>A0A9D2T890</accession>
<dbReference type="Pfam" id="PF02811">
    <property type="entry name" value="PHP"/>
    <property type="match status" value="1"/>
</dbReference>
<dbReference type="PANTHER" id="PTHR21039:SF0">
    <property type="entry name" value="HISTIDINOL-PHOSPHATASE"/>
    <property type="match status" value="1"/>
</dbReference>
<evidence type="ECO:0000256" key="4">
    <source>
        <dbReference type="ARBA" id="ARBA00022605"/>
    </source>
</evidence>
<dbReference type="GO" id="GO:0004401">
    <property type="term" value="F:histidinol-phosphatase activity"/>
    <property type="evidence" value="ECO:0007669"/>
    <property type="project" value="UniProtKB-UniRule"/>
</dbReference>
<keyword evidence="4 8" id="KW-0028">Amino-acid biosynthesis</keyword>
<evidence type="ECO:0000256" key="8">
    <source>
        <dbReference type="RuleBase" id="RU366003"/>
    </source>
</evidence>
<protein>
    <recommendedName>
        <fullName evidence="3 8">Histidinol-phosphatase</fullName>
        <shortName evidence="8">HolPase</shortName>
        <ecNumber evidence="3 8">3.1.3.15</ecNumber>
    </recommendedName>
</protein>
<dbReference type="Gene3D" id="3.20.20.140">
    <property type="entry name" value="Metal-dependent hydrolases"/>
    <property type="match status" value="1"/>
</dbReference>
<organism evidence="10 11">
    <name type="scientific">Candidatus Anaerostipes avistercoris</name>
    <dbReference type="NCBI Taxonomy" id="2838462"/>
    <lineage>
        <taxon>Bacteria</taxon>
        <taxon>Bacillati</taxon>
        <taxon>Bacillota</taxon>
        <taxon>Clostridia</taxon>
        <taxon>Lachnospirales</taxon>
        <taxon>Lachnospiraceae</taxon>
        <taxon>Anaerostipes</taxon>
    </lineage>
</organism>
<dbReference type="GO" id="GO:0005737">
    <property type="term" value="C:cytoplasm"/>
    <property type="evidence" value="ECO:0007669"/>
    <property type="project" value="TreeGrafter"/>
</dbReference>
<evidence type="ECO:0000256" key="6">
    <source>
        <dbReference type="ARBA" id="ARBA00023102"/>
    </source>
</evidence>
<evidence type="ECO:0000256" key="7">
    <source>
        <dbReference type="ARBA" id="ARBA00049158"/>
    </source>
</evidence>
<dbReference type="SUPFAM" id="SSF89550">
    <property type="entry name" value="PHP domain-like"/>
    <property type="match status" value="1"/>
</dbReference>
<comment type="catalytic activity">
    <reaction evidence="7 8">
        <text>L-histidinol phosphate + H2O = L-histidinol + phosphate</text>
        <dbReference type="Rhea" id="RHEA:14465"/>
        <dbReference type="ChEBI" id="CHEBI:15377"/>
        <dbReference type="ChEBI" id="CHEBI:43474"/>
        <dbReference type="ChEBI" id="CHEBI:57699"/>
        <dbReference type="ChEBI" id="CHEBI:57980"/>
        <dbReference type="EC" id="3.1.3.15"/>
    </reaction>
</comment>
<dbReference type="Proteomes" id="UP000823904">
    <property type="component" value="Unassembled WGS sequence"/>
</dbReference>
<evidence type="ECO:0000313" key="11">
    <source>
        <dbReference type="Proteomes" id="UP000823904"/>
    </source>
</evidence>
<sequence>MLADYHVHSYFSEDTDCPMENEIRKAIEIGLDELCFTEHVDYGIPTVDQCDYDSYFEEFFRMKEKYKNQIKLKAGIEFGVQVHTVPEYEEAFKKYPFDFVLLSFHQVDDKEFWRQDFQKGKTQEEYNRKYYEEILEVAKIYKNYSVIAHMDVIKRYDLQGEYPFEKIKDQIRQIFEVIIPDGKGIEINTSSRAYKLKSLMPSREILELYHEMGGEVITIGSDSHNEERIGEDVQEMQNLLREIGFKGIYTFDQMQPVFHPFETE</sequence>
<dbReference type="AlphaFoldDB" id="A0A9D2T890"/>
<dbReference type="NCBIfam" id="TIGR01856">
    <property type="entry name" value="hisJ_fam"/>
    <property type="match status" value="1"/>
</dbReference>
<comment type="similarity">
    <text evidence="2 8">Belongs to the PHP hydrolase family. HisK subfamily.</text>
</comment>
<keyword evidence="5 8" id="KW-0378">Hydrolase</keyword>
<dbReference type="EMBL" id="DWWD01000001">
    <property type="protein sequence ID" value="HJC48991.1"/>
    <property type="molecule type" value="Genomic_DNA"/>
</dbReference>